<dbReference type="PROSITE" id="PS51634">
    <property type="entry name" value="CRC"/>
    <property type="match status" value="1"/>
</dbReference>
<sequence>MPQNNPGNMIMVSKSCGDGGATVDNSSTNLMLDANPFGGELNEQELGSLVELDYHTTSSSNSSVLLPQDQFASVTGQLLDDSVDGSSSLTRPMMPLQHPSEGDMESMFSTIEDQEALCHSSPPSASLSFTSEQPSLIFTLASTAPSFTSCSSPNNITHTTNYISSPTAPQSSPLPKTNSSSVNVTSYFHDSLEDDESSIGDISSYSDVMTEPQKQPHIIPATDGGGSSFQLVGLANASVDNSCLDSLGVTTMMVDEQPLTGSSLPPSLGFGDHAGVKPQEGAAAGVALKSIDLSNFQLVRTSTGPILVKQMQNSNKVISKVVINNTSSSSTHQQIRLLPATSSTRTIILSGTGAGGSSARTTMAAVASKDTLGPPPPSTTKLTLQQAQKLGLISPSKLVQQSPTKIVMKQVGGSSNNISSSRIVLAPGGGSTPHPLLLKSTPKISPAQPQVSRDCGTVKILPPPKPGAQVQKIFIRNPSEAGDGRALQQPIIRVASSAVVSAPSIVLNNNNNKDSAKTVGIRLMSPISSHKPIAPVPSQQIKIRPISIAPNNQIINKPQQQQQCVIIPVSGQKQNVVMIPLQYLSQLQSSAPAPSSAPIIVNTSAPSVAPPTPSPSTAPQSKPPPPPKTLIDANGIKSRKPCNCNKSQCLKLYCDCFANGEFCNNCNCSNCYNNLNHEEERQKAIKLCLDRNPSAFKPKIGKGGTSTERRHNKGCNCKRSGCLKNYCECYEAKIPCSNMCKCYGCKNVDNATLLERRKLMQLPPDPSTIMSSAAPAHSLTSSIMDSLGSIGSTSSLISSCSTHAEPESTGSSGFSSGGSFSSTNSGSFSRNNSTSSNNHGGSNALKNFPVTVPSASPSKFGALKGVGSSRGPSPPCGAVSYRISQEVVSATCGCILATAARSQKQGLERRQTEAAIIKEFHNCIQHIIQGCMTSQARAKGN</sequence>
<evidence type="ECO:0000313" key="7">
    <source>
        <dbReference type="RefSeq" id="XP_018027765.1"/>
    </source>
</evidence>
<name>A0A8B7PP39_HYAAZ</name>
<dbReference type="Pfam" id="PF03638">
    <property type="entry name" value="TCR"/>
    <property type="match status" value="2"/>
</dbReference>
<dbReference type="GO" id="GO:0006355">
    <property type="term" value="P:regulation of DNA-templated transcription"/>
    <property type="evidence" value="ECO:0007669"/>
    <property type="project" value="TreeGrafter"/>
</dbReference>
<organism evidence="6 7">
    <name type="scientific">Hyalella azteca</name>
    <name type="common">Amphipod</name>
    <dbReference type="NCBI Taxonomy" id="294128"/>
    <lineage>
        <taxon>Eukaryota</taxon>
        <taxon>Metazoa</taxon>
        <taxon>Ecdysozoa</taxon>
        <taxon>Arthropoda</taxon>
        <taxon>Crustacea</taxon>
        <taxon>Multicrustacea</taxon>
        <taxon>Malacostraca</taxon>
        <taxon>Eumalacostraca</taxon>
        <taxon>Peracarida</taxon>
        <taxon>Amphipoda</taxon>
        <taxon>Senticaudata</taxon>
        <taxon>Talitrida</taxon>
        <taxon>Talitroidea</taxon>
        <taxon>Hyalellidae</taxon>
        <taxon>Hyalella</taxon>
    </lineage>
</organism>
<gene>
    <name evidence="7" type="primary">LOC108683003</name>
</gene>
<evidence type="ECO:0000259" key="5">
    <source>
        <dbReference type="PROSITE" id="PS51634"/>
    </source>
</evidence>
<proteinExistence type="inferred from homology"/>
<dbReference type="InterPro" id="IPR028307">
    <property type="entry name" value="Lin-54_fam"/>
</dbReference>
<keyword evidence="3" id="KW-0539">Nucleus</keyword>
<dbReference type="InterPro" id="IPR005172">
    <property type="entry name" value="CRC"/>
</dbReference>
<dbReference type="GO" id="GO:0005634">
    <property type="term" value="C:nucleus"/>
    <property type="evidence" value="ECO:0007669"/>
    <property type="project" value="UniProtKB-SubCell"/>
</dbReference>
<feature type="compositionally biased region" description="Low complexity" evidence="4">
    <location>
        <begin position="824"/>
        <end position="843"/>
    </location>
</feature>
<dbReference type="RefSeq" id="XP_018027765.1">
    <property type="nucleotide sequence ID" value="XM_018172276.2"/>
</dbReference>
<dbReference type="OrthoDB" id="6283463at2759"/>
<reference evidence="7" key="1">
    <citation type="submission" date="2025-08" db="UniProtKB">
        <authorList>
            <consortium name="RefSeq"/>
        </authorList>
    </citation>
    <scope>IDENTIFICATION</scope>
    <source>
        <tissue evidence="7">Whole organism</tissue>
    </source>
</reference>
<dbReference type="InterPro" id="IPR033467">
    <property type="entry name" value="Tesmin/TSO1-like_CXC"/>
</dbReference>
<comment type="similarity">
    <text evidence="2">Belongs to the lin-54 family.</text>
</comment>
<evidence type="ECO:0000256" key="4">
    <source>
        <dbReference type="SAM" id="MobiDB-lite"/>
    </source>
</evidence>
<keyword evidence="6" id="KW-1185">Reference proteome</keyword>
<dbReference type="Proteomes" id="UP000694843">
    <property type="component" value="Unplaced"/>
</dbReference>
<dbReference type="AlphaFoldDB" id="A0A8B7PP39"/>
<feature type="region of interest" description="Disordered" evidence="4">
    <location>
        <begin position="824"/>
        <end position="849"/>
    </location>
</feature>
<accession>A0A8B7PP39</accession>
<dbReference type="PANTHER" id="PTHR12446:SF34">
    <property type="entry name" value="PROTEIN LIN-54 HOMOLOG"/>
    <property type="match status" value="1"/>
</dbReference>
<dbReference type="GeneID" id="108683003"/>
<feature type="compositionally biased region" description="Pro residues" evidence="4">
    <location>
        <begin position="608"/>
        <end position="628"/>
    </location>
</feature>
<feature type="region of interest" description="Disordered" evidence="4">
    <location>
        <begin position="595"/>
        <end position="632"/>
    </location>
</feature>
<feature type="domain" description="CRC" evidence="5">
    <location>
        <begin position="638"/>
        <end position="750"/>
    </location>
</feature>
<evidence type="ECO:0000256" key="1">
    <source>
        <dbReference type="ARBA" id="ARBA00004123"/>
    </source>
</evidence>
<evidence type="ECO:0000256" key="3">
    <source>
        <dbReference type="ARBA" id="ARBA00023242"/>
    </source>
</evidence>
<dbReference type="PANTHER" id="PTHR12446">
    <property type="entry name" value="TESMIN/TSO1-RELATED"/>
    <property type="match status" value="1"/>
</dbReference>
<comment type="subcellular location">
    <subcellularLocation>
        <location evidence="1">Nucleus</location>
    </subcellularLocation>
</comment>
<dbReference type="SMART" id="SM01114">
    <property type="entry name" value="CXC"/>
    <property type="match status" value="2"/>
</dbReference>
<feature type="compositionally biased region" description="Low complexity" evidence="4">
    <location>
        <begin position="595"/>
        <end position="607"/>
    </location>
</feature>
<evidence type="ECO:0000313" key="6">
    <source>
        <dbReference type="Proteomes" id="UP000694843"/>
    </source>
</evidence>
<protein>
    <submittedName>
        <fullName evidence="7">Protein lin-54 homolog isoform X1</fullName>
    </submittedName>
</protein>
<dbReference type="KEGG" id="hazt:108683003"/>
<evidence type="ECO:0000256" key="2">
    <source>
        <dbReference type="ARBA" id="ARBA00007267"/>
    </source>
</evidence>